<dbReference type="Proteomes" id="UP001218638">
    <property type="component" value="Chromosome"/>
</dbReference>
<evidence type="ECO:0000256" key="4">
    <source>
        <dbReference type="ARBA" id="ARBA00011575"/>
    </source>
</evidence>
<keyword evidence="19" id="KW-1185">Reference proteome</keyword>
<feature type="domain" description="Chorismate-utilising enzyme C-terminal" evidence="16">
    <location>
        <begin position="226"/>
        <end position="479"/>
    </location>
</feature>
<evidence type="ECO:0000313" key="19">
    <source>
        <dbReference type="Proteomes" id="UP001218638"/>
    </source>
</evidence>
<dbReference type="InterPro" id="IPR005801">
    <property type="entry name" value="ADC_synthase"/>
</dbReference>
<comment type="pathway">
    <text evidence="2 15">Amino-acid biosynthesis; L-tryptophan biosynthesis; L-tryptophan from chorismate: step 1/5.</text>
</comment>
<evidence type="ECO:0000313" key="18">
    <source>
        <dbReference type="EMBL" id="WED66663.1"/>
    </source>
</evidence>
<evidence type="ECO:0000256" key="7">
    <source>
        <dbReference type="ARBA" id="ARBA00022605"/>
    </source>
</evidence>
<dbReference type="RefSeq" id="WP_330928825.1">
    <property type="nucleotide sequence ID" value="NZ_CP119075.1"/>
</dbReference>
<gene>
    <name evidence="15 18" type="primary">trpE</name>
    <name evidence="18" type="ORF">PXH66_07340</name>
</gene>
<dbReference type="SUPFAM" id="SSF56322">
    <property type="entry name" value="ADC synthase"/>
    <property type="match status" value="1"/>
</dbReference>
<dbReference type="GO" id="GO:0004049">
    <property type="term" value="F:anthranilate synthase activity"/>
    <property type="evidence" value="ECO:0007669"/>
    <property type="project" value="UniProtKB-EC"/>
</dbReference>
<dbReference type="InterPro" id="IPR006805">
    <property type="entry name" value="Anth_synth_I_N"/>
</dbReference>
<dbReference type="KEGG" id="slom:PXH66_07340"/>
<evidence type="ECO:0000256" key="8">
    <source>
        <dbReference type="ARBA" id="ARBA00022723"/>
    </source>
</evidence>
<evidence type="ECO:0000256" key="13">
    <source>
        <dbReference type="ARBA" id="ARBA00025634"/>
    </source>
</evidence>
<dbReference type="Pfam" id="PF04715">
    <property type="entry name" value="Anth_synt_I_N"/>
    <property type="match status" value="1"/>
</dbReference>
<dbReference type="GO" id="GO:0046872">
    <property type="term" value="F:metal ion binding"/>
    <property type="evidence" value="ECO:0007669"/>
    <property type="project" value="UniProtKB-KW"/>
</dbReference>
<keyword evidence="12 15" id="KW-0456">Lyase</keyword>
<evidence type="ECO:0000256" key="1">
    <source>
        <dbReference type="ARBA" id="ARBA00001946"/>
    </source>
</evidence>
<keyword evidence="9 15" id="KW-0822">Tryptophan biosynthesis</keyword>
<evidence type="ECO:0000256" key="10">
    <source>
        <dbReference type="ARBA" id="ARBA00022842"/>
    </source>
</evidence>
<evidence type="ECO:0000256" key="6">
    <source>
        <dbReference type="ARBA" id="ARBA00020653"/>
    </source>
</evidence>
<evidence type="ECO:0000256" key="14">
    <source>
        <dbReference type="ARBA" id="ARBA00047683"/>
    </source>
</evidence>
<evidence type="ECO:0000256" key="5">
    <source>
        <dbReference type="ARBA" id="ARBA00012266"/>
    </source>
</evidence>
<feature type="domain" description="Anthranilate synthase component I N-terminal" evidence="17">
    <location>
        <begin position="29"/>
        <end position="171"/>
    </location>
</feature>
<proteinExistence type="inferred from homology"/>
<keyword evidence="11 15" id="KW-0057">Aromatic amino acid biosynthesis</keyword>
<dbReference type="InterPro" id="IPR019999">
    <property type="entry name" value="Anth_synth_I-like"/>
</dbReference>
<evidence type="ECO:0000256" key="11">
    <source>
        <dbReference type="ARBA" id="ARBA00023141"/>
    </source>
</evidence>
<organism evidence="18 19">
    <name type="scientific">Synoicihabitans lomoniglobus</name>
    <dbReference type="NCBI Taxonomy" id="2909285"/>
    <lineage>
        <taxon>Bacteria</taxon>
        <taxon>Pseudomonadati</taxon>
        <taxon>Verrucomicrobiota</taxon>
        <taxon>Opitutia</taxon>
        <taxon>Opitutales</taxon>
        <taxon>Opitutaceae</taxon>
        <taxon>Synoicihabitans</taxon>
    </lineage>
</organism>
<keyword evidence="10 15" id="KW-0460">Magnesium</keyword>
<keyword evidence="8 15" id="KW-0479">Metal-binding</keyword>
<dbReference type="AlphaFoldDB" id="A0AAF0CRE0"/>
<dbReference type="GO" id="GO:0000162">
    <property type="term" value="P:L-tryptophan biosynthetic process"/>
    <property type="evidence" value="ECO:0007669"/>
    <property type="project" value="UniProtKB-KW"/>
</dbReference>
<sequence>MQIQPNRESFKQLAQQGNLIPVYADLMADLETPVSAYAKLKQAGPSFLLESVEGGEHLSRYSFIGVRPRKIFACGPQTTTIRLADGALETVPTPDDPLTLIEAEMSGINPVSISGLPRFTGGAVGFIGYEYVTRVEPTVPMAPVDEHGLPLIYFMLVDSAAIFDRAKQTLRLCVNAHVGDNPDVAYDQAVAELNELAALLAEPNQLTPASLTELSAVKVPAGNFTQSRFEAVVDECKEFIRSGDIIQVVPSQRFSQPFHHTPLDLYRALRTVNPSPYMFILDTVDYAIVGASPEVHVRLTGDRVEIRPIAGTRKRGTTPEEDHALEKDLLADEKELAEHLMLVDLARNDIGRVCEYGSVHVPERNIIERYSHVMHIVSQVEGKIAADKSAYDLMRATFPAGTVSGAPKVRAMQIIASKEPVQRGFYAGALGYFGYDGNLDSCIMLRTSLLKDGQIHIQSGAGVVADSVPESEFFETVNKASALFKAVTLAEKL</sequence>
<evidence type="ECO:0000256" key="15">
    <source>
        <dbReference type="RuleBase" id="RU364045"/>
    </source>
</evidence>
<evidence type="ECO:0000259" key="16">
    <source>
        <dbReference type="Pfam" id="PF00425"/>
    </source>
</evidence>
<dbReference type="InterPro" id="IPR005256">
    <property type="entry name" value="Anth_synth_I_PabB"/>
</dbReference>
<protein>
    <recommendedName>
        <fullName evidence="6 15">Anthranilate synthase component 1</fullName>
        <ecNumber evidence="5 15">4.1.3.27</ecNumber>
    </recommendedName>
</protein>
<evidence type="ECO:0000256" key="9">
    <source>
        <dbReference type="ARBA" id="ARBA00022822"/>
    </source>
</evidence>
<evidence type="ECO:0000256" key="2">
    <source>
        <dbReference type="ARBA" id="ARBA00004873"/>
    </source>
</evidence>
<name>A0AAF0CRE0_9BACT</name>
<evidence type="ECO:0000256" key="12">
    <source>
        <dbReference type="ARBA" id="ARBA00023239"/>
    </source>
</evidence>
<keyword evidence="7 15" id="KW-0028">Amino-acid biosynthesis</keyword>
<dbReference type="PRINTS" id="PR00095">
    <property type="entry name" value="ANTSNTHASEI"/>
</dbReference>
<dbReference type="PANTHER" id="PTHR11236:SF48">
    <property type="entry name" value="ISOCHORISMATE SYNTHASE MENF"/>
    <property type="match status" value="1"/>
</dbReference>
<comment type="catalytic activity">
    <reaction evidence="14 15">
        <text>chorismate + L-glutamine = anthranilate + pyruvate + L-glutamate + H(+)</text>
        <dbReference type="Rhea" id="RHEA:21732"/>
        <dbReference type="ChEBI" id="CHEBI:15361"/>
        <dbReference type="ChEBI" id="CHEBI:15378"/>
        <dbReference type="ChEBI" id="CHEBI:16567"/>
        <dbReference type="ChEBI" id="CHEBI:29748"/>
        <dbReference type="ChEBI" id="CHEBI:29985"/>
        <dbReference type="ChEBI" id="CHEBI:58359"/>
        <dbReference type="EC" id="4.1.3.27"/>
    </reaction>
</comment>
<dbReference type="EMBL" id="CP119075">
    <property type="protein sequence ID" value="WED66663.1"/>
    <property type="molecule type" value="Genomic_DNA"/>
</dbReference>
<evidence type="ECO:0000259" key="17">
    <source>
        <dbReference type="Pfam" id="PF04715"/>
    </source>
</evidence>
<reference evidence="18" key="1">
    <citation type="submission" date="2023-03" db="EMBL/GenBank/DDBJ databases">
        <title>Lomoglobus Profundus gen. nov., sp. nov., a novel member of the phylum Verrucomicrobia, isolated from deep-marine sediment of South China Sea.</title>
        <authorList>
            <person name="Ahmad T."/>
            <person name="Ishaq S.E."/>
            <person name="Wang F."/>
        </authorList>
    </citation>
    <scope>NUCLEOTIDE SEQUENCE</scope>
    <source>
        <strain evidence="18">LMO-M01</strain>
    </source>
</reference>
<dbReference type="Gene3D" id="3.60.120.10">
    <property type="entry name" value="Anthranilate synthase"/>
    <property type="match status" value="1"/>
</dbReference>
<dbReference type="NCBIfam" id="TIGR00564">
    <property type="entry name" value="trpE_most"/>
    <property type="match status" value="1"/>
</dbReference>
<dbReference type="EC" id="4.1.3.27" evidence="5 15"/>
<comment type="subunit">
    <text evidence="4 15">Heterotetramer consisting of two non-identical subunits: a beta subunit (TrpG) and a large alpha subunit (TrpE).</text>
</comment>
<comment type="similarity">
    <text evidence="3 15">Belongs to the anthranilate synthase component I family.</text>
</comment>
<comment type="function">
    <text evidence="13 15">Part of a heterotetrameric complex that catalyzes the two-step biosynthesis of anthranilate, an intermediate in the biosynthesis of L-tryptophan. In the first step, the glutamine-binding beta subunit (TrpG) of anthranilate synthase (AS) provides the glutamine amidotransferase activity which generates ammonia as a substrate that, along with chorismate, is used in the second step, catalyzed by the large alpha subunit of AS (TrpE) to produce anthranilate. In the absence of TrpG, TrpE can synthesize anthranilate directly from chorismate and high concentrations of ammonia.</text>
</comment>
<accession>A0AAF0CRE0</accession>
<dbReference type="PANTHER" id="PTHR11236">
    <property type="entry name" value="AMINOBENZOATE/ANTHRANILATE SYNTHASE"/>
    <property type="match status" value="1"/>
</dbReference>
<evidence type="ECO:0000256" key="3">
    <source>
        <dbReference type="ARBA" id="ARBA00009562"/>
    </source>
</evidence>
<comment type="cofactor">
    <cofactor evidence="1 15">
        <name>Mg(2+)</name>
        <dbReference type="ChEBI" id="CHEBI:18420"/>
    </cofactor>
</comment>
<dbReference type="InterPro" id="IPR015890">
    <property type="entry name" value="Chorismate_C"/>
</dbReference>
<dbReference type="Pfam" id="PF00425">
    <property type="entry name" value="Chorismate_bind"/>
    <property type="match status" value="1"/>
</dbReference>